<gene>
    <name evidence="2" type="ORF">IPJ48_11645</name>
</gene>
<evidence type="ECO:0000256" key="1">
    <source>
        <dbReference type="RuleBase" id="RU003860"/>
    </source>
</evidence>
<comment type="similarity">
    <text evidence="1">Belongs to the BolA/IbaG family.</text>
</comment>
<comment type="caution">
    <text evidence="2">The sequence shown here is derived from an EMBL/GenBank/DDBJ whole genome shotgun (WGS) entry which is preliminary data.</text>
</comment>
<accession>A0A9D7I7V4</accession>
<protein>
    <submittedName>
        <fullName evidence="2">BolA family transcriptional regulator</fullName>
    </submittedName>
</protein>
<dbReference type="PANTHER" id="PTHR46230:SF7">
    <property type="entry name" value="BOLA-LIKE PROTEIN 1"/>
    <property type="match status" value="1"/>
</dbReference>
<dbReference type="Pfam" id="PF01722">
    <property type="entry name" value="BolA"/>
    <property type="match status" value="1"/>
</dbReference>
<dbReference type="Gene3D" id="3.30.300.90">
    <property type="entry name" value="BolA-like"/>
    <property type="match status" value="1"/>
</dbReference>
<evidence type="ECO:0000313" key="3">
    <source>
        <dbReference type="Proteomes" id="UP000886602"/>
    </source>
</evidence>
<name>A0A9D7I7V4_9RHOO</name>
<dbReference type="PANTHER" id="PTHR46230">
    <property type="match status" value="1"/>
</dbReference>
<dbReference type="SUPFAM" id="SSF82657">
    <property type="entry name" value="BolA-like"/>
    <property type="match status" value="1"/>
</dbReference>
<reference evidence="2" key="1">
    <citation type="submission" date="2020-10" db="EMBL/GenBank/DDBJ databases">
        <title>Connecting structure to function with the recovery of over 1000 high-quality activated sludge metagenome-assembled genomes encoding full-length rRNA genes using long-read sequencing.</title>
        <authorList>
            <person name="Singleton C.M."/>
            <person name="Petriglieri F."/>
            <person name="Kristensen J.M."/>
            <person name="Kirkegaard R.H."/>
            <person name="Michaelsen T.Y."/>
            <person name="Andersen M.H."/>
            <person name="Karst S.M."/>
            <person name="Dueholm M.S."/>
            <person name="Nielsen P.H."/>
            <person name="Albertsen M."/>
        </authorList>
    </citation>
    <scope>NUCLEOTIDE SEQUENCE</scope>
    <source>
        <strain evidence="2">EsbW_18-Q3-R4-48_MAXAC.044</strain>
    </source>
</reference>
<sequence>MPLRLELIDDSALHAGHAGARSGGGHYRLLVVSAEFSGQSTLARHRLIYNALGELMRSKIHALSIQSLTPEEAQRT</sequence>
<evidence type="ECO:0000313" key="2">
    <source>
        <dbReference type="EMBL" id="MBK7423691.1"/>
    </source>
</evidence>
<dbReference type="InterPro" id="IPR002634">
    <property type="entry name" value="BolA"/>
</dbReference>
<organism evidence="2 3">
    <name type="scientific">Candidatus Propionivibrio dominans</name>
    <dbReference type="NCBI Taxonomy" id="2954373"/>
    <lineage>
        <taxon>Bacteria</taxon>
        <taxon>Pseudomonadati</taxon>
        <taxon>Pseudomonadota</taxon>
        <taxon>Betaproteobacteria</taxon>
        <taxon>Rhodocyclales</taxon>
        <taxon>Rhodocyclaceae</taxon>
        <taxon>Propionivibrio</taxon>
    </lineage>
</organism>
<dbReference type="GO" id="GO:0016226">
    <property type="term" value="P:iron-sulfur cluster assembly"/>
    <property type="evidence" value="ECO:0007669"/>
    <property type="project" value="TreeGrafter"/>
</dbReference>
<dbReference type="Proteomes" id="UP000886602">
    <property type="component" value="Unassembled WGS sequence"/>
</dbReference>
<dbReference type="PIRSF" id="PIRSF003113">
    <property type="entry name" value="BolA"/>
    <property type="match status" value="1"/>
</dbReference>
<dbReference type="AlphaFoldDB" id="A0A9D7I7V4"/>
<proteinExistence type="inferred from homology"/>
<dbReference type="EMBL" id="JADJNC010000017">
    <property type="protein sequence ID" value="MBK7423691.1"/>
    <property type="molecule type" value="Genomic_DNA"/>
</dbReference>
<dbReference type="InterPro" id="IPR036065">
    <property type="entry name" value="BolA-like_sf"/>
</dbReference>